<evidence type="ECO:0008006" key="6">
    <source>
        <dbReference type="Google" id="ProtNLM"/>
    </source>
</evidence>
<keyword evidence="1" id="KW-0479">Metal-binding</keyword>
<dbReference type="InterPro" id="IPR017907">
    <property type="entry name" value="Znf_RING_CS"/>
</dbReference>
<organism evidence="4 5">
    <name type="scientific">Wuchereria bancrofti</name>
    <dbReference type="NCBI Taxonomy" id="6293"/>
    <lineage>
        <taxon>Eukaryota</taxon>
        <taxon>Metazoa</taxon>
        <taxon>Ecdysozoa</taxon>
        <taxon>Nematoda</taxon>
        <taxon>Chromadorea</taxon>
        <taxon>Rhabditida</taxon>
        <taxon>Spirurina</taxon>
        <taxon>Spiruromorpha</taxon>
        <taxon>Filarioidea</taxon>
        <taxon>Onchocercidae</taxon>
        <taxon>Wuchereria</taxon>
    </lineage>
</organism>
<evidence type="ECO:0000313" key="4">
    <source>
        <dbReference type="EMBL" id="EJW83781.1"/>
    </source>
</evidence>
<dbReference type="PROSITE" id="PS00518">
    <property type="entry name" value="ZF_RING_1"/>
    <property type="match status" value="1"/>
</dbReference>
<protein>
    <recommendedName>
        <fullName evidence="6">RING-type domain-containing protein</fullName>
    </recommendedName>
</protein>
<sequence>DANDFKAVSSYCKSQSGELFEPIDSGDLLIMQKIGEASGYAVRASSKNIHQQYGYINQKIKNAKEEPITAAGYKYSTVGINVIVSNSTDAFCFMLELPGGSQPVKTEMILDILGTEDVITIDLKPEITLKEVDDLSYLGIAPEAKQTVRIQLSAVSLECLPCKHNICSTCMEEYKILPIPVCPAEECPGKASEVDESSLCDGICKKYVEEGKYITTSCCQAKICSTCFETIFGRKYSSGVEERCPSTECLRHLDIARCQAEVKCNNLPISGFPSKDECEHAMCIQCLEKMIDNCESAGSLPHCPNESCNALYNVESVIAMRAMLPGKSAFFNKLSLDNNYYYLIKDEIVTPIKFSANFKSVQRYCEIDVKLSDGTESRKLPFDRIGTIADLIREIRRELNIAPEEKVYGYYLTQSLNVEGKANDDGYSDKPAEKLDINAESINETVEKLNLSTAITIVADIAGIVQVKNDTALNDTGI</sequence>
<dbReference type="SUPFAM" id="SSF57850">
    <property type="entry name" value="RING/U-box"/>
    <property type="match status" value="1"/>
</dbReference>
<dbReference type="EMBL" id="ADBV01001994">
    <property type="protein sequence ID" value="EJW83781.1"/>
    <property type="molecule type" value="Genomic_DNA"/>
</dbReference>
<feature type="non-terminal residue" evidence="4">
    <location>
        <position position="1"/>
    </location>
</feature>
<keyword evidence="2" id="KW-0863">Zinc-finger</keyword>
<dbReference type="AlphaFoldDB" id="J9EMN8"/>
<evidence type="ECO:0000256" key="1">
    <source>
        <dbReference type="ARBA" id="ARBA00022723"/>
    </source>
</evidence>
<accession>J9EMN8</accession>
<proteinExistence type="predicted"/>
<dbReference type="GO" id="GO:0008270">
    <property type="term" value="F:zinc ion binding"/>
    <property type="evidence" value="ECO:0007669"/>
    <property type="project" value="UniProtKB-KW"/>
</dbReference>
<evidence type="ECO:0000256" key="3">
    <source>
        <dbReference type="ARBA" id="ARBA00022833"/>
    </source>
</evidence>
<reference evidence="5" key="1">
    <citation type="submission" date="2012-08" db="EMBL/GenBank/DDBJ databases">
        <title>The Genome Sequence of Wuchereria bancrofti.</title>
        <authorList>
            <person name="Nutman T.B."/>
            <person name="Fink D.L."/>
            <person name="Russ C."/>
            <person name="Young S."/>
            <person name="Zeng Q."/>
            <person name="Koehrsen M."/>
            <person name="Alvarado L."/>
            <person name="Berlin A."/>
            <person name="Chapman S.B."/>
            <person name="Chen Z."/>
            <person name="Freedman E."/>
            <person name="Gellesch M."/>
            <person name="Goldberg J."/>
            <person name="Griggs A."/>
            <person name="Gujja S."/>
            <person name="Heilman E.R."/>
            <person name="Heiman D."/>
            <person name="Hepburn T."/>
            <person name="Howarth C."/>
            <person name="Jen D."/>
            <person name="Larson L."/>
            <person name="Lewis B."/>
            <person name="Mehta T."/>
            <person name="Park D."/>
            <person name="Pearson M."/>
            <person name="Roberts A."/>
            <person name="Saif S."/>
            <person name="Shea T."/>
            <person name="Shenoy N."/>
            <person name="Sisk P."/>
            <person name="Stolte C."/>
            <person name="Sykes S."/>
            <person name="Walk T."/>
            <person name="White J."/>
            <person name="Yandava C."/>
            <person name="Haas B."/>
            <person name="Henn M.R."/>
            <person name="Nusbaum C."/>
            <person name="Birren B."/>
        </authorList>
    </citation>
    <scope>NUCLEOTIDE SEQUENCE [LARGE SCALE GENOMIC DNA]</scope>
    <source>
        <strain evidence="5">NA</strain>
    </source>
</reference>
<dbReference type="Proteomes" id="UP000004810">
    <property type="component" value="Unassembled WGS sequence"/>
</dbReference>
<evidence type="ECO:0000256" key="2">
    <source>
        <dbReference type="ARBA" id="ARBA00022771"/>
    </source>
</evidence>
<name>J9EMN8_WUCBA</name>
<comment type="caution">
    <text evidence="4">The sequence shown here is derived from an EMBL/GenBank/DDBJ whole genome shotgun (WGS) entry which is preliminary data.</text>
</comment>
<gene>
    <name evidence="4" type="ORF">WUBG_05308</name>
</gene>
<keyword evidence="3" id="KW-0862">Zinc</keyword>
<evidence type="ECO:0000313" key="5">
    <source>
        <dbReference type="Proteomes" id="UP000004810"/>
    </source>
</evidence>